<feature type="transmembrane region" description="Helical" evidence="1">
    <location>
        <begin position="104"/>
        <end position="122"/>
    </location>
</feature>
<feature type="transmembrane region" description="Helical" evidence="1">
    <location>
        <begin position="134"/>
        <end position="153"/>
    </location>
</feature>
<comment type="caution">
    <text evidence="2">The sequence shown here is derived from an EMBL/GenBank/DDBJ whole genome shotgun (WGS) entry which is preliminary data.</text>
</comment>
<name>A0A1A3BHD5_MYCAS</name>
<dbReference type="AlphaFoldDB" id="A0A1A3BHD5"/>
<evidence type="ECO:0000313" key="2">
    <source>
        <dbReference type="EMBL" id="OBI74454.1"/>
    </source>
</evidence>
<protein>
    <recommendedName>
        <fullName evidence="4">DUF2254 domain-containing protein</fullName>
    </recommendedName>
</protein>
<evidence type="ECO:0000256" key="1">
    <source>
        <dbReference type="SAM" id="Phobius"/>
    </source>
</evidence>
<sequence length="434" mass="47240">MATWLYHFRESLFALPTLVVLAGAVLAETTAYIDSVVGVGTRVPLTVEINTNAATWLLSTVAGAMITTAGVVFSLTVVSLQLASSQFSPRVMRSFIRNRLSQTVIGTLVATFVFCVLVLRHISGDTAASAPRISMTVAIVLTVTTVLLIIAYLDRLAHGLQVGEVVRTIAAEADDIIEAIMRQTRTETRLHSPDLPQVDDLVAVRALTDGWVTQAPSKLILGAVPPSTVVRLETRTGAYIHRGEILMTVWPVSHNADRVQKKLLSRVEIADVRTMQQDIDFGIRQLVDVALRALSSAVNDPTTASEVVLRLGSMMRTLLKSDLPSSAVAGSDGRVLLRPWDLTHDDYIAHAFEQIRQAGTSQPHVVATLLRVLRMLIDHSQAIGREEHLPALRHQIELLKETMATVPDLHSADLDRLLAIADESAPDPAEHPTS</sequence>
<feature type="transmembrane region" description="Helical" evidence="1">
    <location>
        <begin position="56"/>
        <end position="83"/>
    </location>
</feature>
<dbReference type="OrthoDB" id="2955631at2"/>
<proteinExistence type="predicted"/>
<dbReference type="Proteomes" id="UP000093795">
    <property type="component" value="Unassembled WGS sequence"/>
</dbReference>
<evidence type="ECO:0008006" key="4">
    <source>
        <dbReference type="Google" id="ProtNLM"/>
    </source>
</evidence>
<dbReference type="EMBL" id="LZKQ01000306">
    <property type="protein sequence ID" value="OBI74454.1"/>
    <property type="molecule type" value="Genomic_DNA"/>
</dbReference>
<accession>A0A1A3BHD5</accession>
<dbReference type="InterPro" id="IPR018723">
    <property type="entry name" value="DUF2254_membrane"/>
</dbReference>
<dbReference type="Pfam" id="PF10011">
    <property type="entry name" value="DUF2254"/>
    <property type="match status" value="1"/>
</dbReference>
<reference evidence="2 3" key="1">
    <citation type="submission" date="2016-06" db="EMBL/GenBank/DDBJ databases">
        <authorList>
            <person name="Kjaerup R.B."/>
            <person name="Dalgaard T.S."/>
            <person name="Juul-Madsen H.R."/>
        </authorList>
    </citation>
    <scope>NUCLEOTIDE SEQUENCE [LARGE SCALE GENOMIC DNA]</scope>
    <source>
        <strain evidence="2 3">1081914.2</strain>
    </source>
</reference>
<gene>
    <name evidence="2" type="ORF">A9X01_05535</name>
</gene>
<keyword evidence="1" id="KW-0812">Transmembrane</keyword>
<organism evidence="2 3">
    <name type="scientific">Mycobacterium asiaticum</name>
    <dbReference type="NCBI Taxonomy" id="1790"/>
    <lineage>
        <taxon>Bacteria</taxon>
        <taxon>Bacillati</taxon>
        <taxon>Actinomycetota</taxon>
        <taxon>Actinomycetes</taxon>
        <taxon>Mycobacteriales</taxon>
        <taxon>Mycobacteriaceae</taxon>
        <taxon>Mycobacterium</taxon>
    </lineage>
</organism>
<evidence type="ECO:0000313" key="3">
    <source>
        <dbReference type="Proteomes" id="UP000093795"/>
    </source>
</evidence>
<keyword evidence="1" id="KW-0472">Membrane</keyword>
<keyword evidence="1" id="KW-1133">Transmembrane helix</keyword>